<sequence length="225" mass="24630">MKRQGAVFLLSLLMLGGCGFSPLYGKLSPTTSVGSELSQVYVENIYGRYGQLLRLALQKDLSGSGPENPQKYTLRVNSSMGEEVLDIHRDNTAGRLRGNGTAHWQLFTVAQYPQLIAQGDANTLDGYNATYEQYFAQTLNDETLQARIADNLANQVMMQVATWFKSRAKPSQNNPDAAQEMPRYVDMDGMPKDNGQKTTVPVGIDGFPAASIGRLPTVTTTQSAQ</sequence>
<evidence type="ECO:0000313" key="1">
    <source>
        <dbReference type="EMBL" id="QDH16505.1"/>
    </source>
</evidence>
<dbReference type="Proteomes" id="UP000316313">
    <property type="component" value="Chromosome"/>
</dbReference>
<dbReference type="Gene3D" id="3.30.160.150">
    <property type="entry name" value="Lipoprotein like domain"/>
    <property type="match status" value="1"/>
</dbReference>
<dbReference type="KEGG" id="ssam:E3D00_02135"/>
<evidence type="ECO:0008006" key="3">
    <source>
        <dbReference type="Google" id="ProtNLM"/>
    </source>
</evidence>
<reference evidence="1 2" key="1">
    <citation type="submission" date="2019-03" db="EMBL/GenBank/DDBJ databases">
        <title>The complete genome sequence of Swingsia samuiensis NBRC107927(T).</title>
        <authorList>
            <person name="Chua K.-O."/>
            <person name="Chan K.-G."/>
            <person name="See-Too W.-S."/>
        </authorList>
    </citation>
    <scope>NUCLEOTIDE SEQUENCE [LARGE SCALE GENOMIC DNA]</scope>
    <source>
        <strain evidence="1 2">AH83</strain>
    </source>
</reference>
<dbReference type="PROSITE" id="PS51257">
    <property type="entry name" value="PROKAR_LIPOPROTEIN"/>
    <property type="match status" value="1"/>
</dbReference>
<dbReference type="AlphaFoldDB" id="A0A4Y6UKG3"/>
<organism evidence="1 2">
    <name type="scientific">Swingsia samuiensis</name>
    <dbReference type="NCBI Taxonomy" id="1293412"/>
    <lineage>
        <taxon>Bacteria</taxon>
        <taxon>Pseudomonadati</taxon>
        <taxon>Pseudomonadota</taxon>
        <taxon>Alphaproteobacteria</taxon>
        <taxon>Acetobacterales</taxon>
        <taxon>Acetobacteraceae</taxon>
        <taxon>Swingsia</taxon>
    </lineage>
</organism>
<accession>A0A4Y6UKG3</accession>
<name>A0A4Y6UKG3_9PROT</name>
<proteinExistence type="predicted"/>
<protein>
    <recommendedName>
        <fullName evidence="3">LPS-assembly lipoprotein LptE</fullName>
    </recommendedName>
</protein>
<dbReference type="OrthoDB" id="8480109at2"/>
<evidence type="ECO:0000313" key="2">
    <source>
        <dbReference type="Proteomes" id="UP000316313"/>
    </source>
</evidence>
<dbReference type="EMBL" id="CP038141">
    <property type="protein sequence ID" value="QDH16505.1"/>
    <property type="molecule type" value="Genomic_DNA"/>
</dbReference>
<gene>
    <name evidence="1" type="ORF">E3D00_02135</name>
</gene>
<dbReference type="RefSeq" id="WP_141459527.1">
    <property type="nucleotide sequence ID" value="NZ_CP038141.1"/>
</dbReference>
<keyword evidence="2" id="KW-1185">Reference proteome</keyword>